<organism evidence="1 2">
    <name type="scientific">Rhynchophorus ferrugineus</name>
    <name type="common">Red palm weevil</name>
    <name type="synonym">Curculio ferrugineus</name>
    <dbReference type="NCBI Taxonomy" id="354439"/>
    <lineage>
        <taxon>Eukaryota</taxon>
        <taxon>Metazoa</taxon>
        <taxon>Ecdysozoa</taxon>
        <taxon>Arthropoda</taxon>
        <taxon>Hexapoda</taxon>
        <taxon>Insecta</taxon>
        <taxon>Pterygota</taxon>
        <taxon>Neoptera</taxon>
        <taxon>Endopterygota</taxon>
        <taxon>Coleoptera</taxon>
        <taxon>Polyphaga</taxon>
        <taxon>Cucujiformia</taxon>
        <taxon>Curculionidae</taxon>
        <taxon>Dryophthorinae</taxon>
        <taxon>Rhynchophorus</taxon>
    </lineage>
</organism>
<comment type="caution">
    <text evidence="1">The sequence shown here is derived from an EMBL/GenBank/DDBJ whole genome shotgun (WGS) entry which is preliminary data.</text>
</comment>
<proteinExistence type="predicted"/>
<protein>
    <submittedName>
        <fullName evidence="1">Uncharacterized protein</fullName>
    </submittedName>
</protein>
<evidence type="ECO:0000313" key="2">
    <source>
        <dbReference type="Proteomes" id="UP000625711"/>
    </source>
</evidence>
<name>A0A834I1U4_RHYFE</name>
<dbReference type="AlphaFoldDB" id="A0A834I1U4"/>
<gene>
    <name evidence="1" type="ORF">GWI33_016387</name>
</gene>
<dbReference type="Proteomes" id="UP000625711">
    <property type="component" value="Unassembled WGS sequence"/>
</dbReference>
<reference evidence="1" key="1">
    <citation type="submission" date="2020-08" db="EMBL/GenBank/DDBJ databases">
        <title>Genome sequencing and assembly of the red palm weevil Rhynchophorus ferrugineus.</title>
        <authorList>
            <person name="Dias G.B."/>
            <person name="Bergman C.M."/>
            <person name="Manee M."/>
        </authorList>
    </citation>
    <scope>NUCLEOTIDE SEQUENCE</scope>
    <source>
        <strain evidence="1">AA-2017</strain>
        <tissue evidence="1">Whole larva</tissue>
    </source>
</reference>
<dbReference type="EMBL" id="JAACXV010014073">
    <property type="protein sequence ID" value="KAF7270666.1"/>
    <property type="molecule type" value="Genomic_DNA"/>
</dbReference>
<sequence>MVFRSELVHMNRSGSTRLRDNLIVGPLEPMTLAFQFTPSIFRKTPVSDDDNNKKLVVDVTGNYATKLWPRSKLKDCFSFGSGIGGRDVGKDERIFSRSVATVGR</sequence>
<keyword evidence="2" id="KW-1185">Reference proteome</keyword>
<evidence type="ECO:0000313" key="1">
    <source>
        <dbReference type="EMBL" id="KAF7270666.1"/>
    </source>
</evidence>
<accession>A0A834I1U4</accession>